<evidence type="ECO:0000313" key="1">
    <source>
        <dbReference type="EMBL" id="KAH0771048.1"/>
    </source>
</evidence>
<accession>A0ABQ7VRH7</accession>
<comment type="caution">
    <text evidence="1">The sequence shown here is derived from an EMBL/GenBank/DDBJ whole genome shotgun (WGS) entry which is preliminary data.</text>
</comment>
<protein>
    <submittedName>
        <fullName evidence="1">Uncharacterized protein</fullName>
    </submittedName>
</protein>
<proteinExistence type="predicted"/>
<dbReference type="EMBL" id="JAIVGD010000011">
    <property type="protein sequence ID" value="KAH0771048.1"/>
    <property type="molecule type" value="Genomic_DNA"/>
</dbReference>
<gene>
    <name evidence="1" type="ORF">KY290_015029</name>
</gene>
<keyword evidence="2" id="KW-1185">Reference proteome</keyword>
<sequence length="124" mass="13960">MDVTKFSGSFPFRHDLERLIRDSIAGALHKAIISAFSASSATDPPEQPMNNDYDDLQPSCSYTIDSTYASLSLKEESSHPVTPPRRSSWTDCHAPERLGYSPRKFGFYTNLLERGNVRRDSCIE</sequence>
<reference evidence="1 2" key="1">
    <citation type="journal article" date="2021" name="bioRxiv">
        <title>Chromosome-scale and haplotype-resolved genome assembly of a tetraploid potato cultivar.</title>
        <authorList>
            <person name="Sun H."/>
            <person name="Jiao W.-B."/>
            <person name="Krause K."/>
            <person name="Campoy J.A."/>
            <person name="Goel M."/>
            <person name="Folz-Donahue K."/>
            <person name="Kukat C."/>
            <person name="Huettel B."/>
            <person name="Schneeberger K."/>
        </authorList>
    </citation>
    <scope>NUCLEOTIDE SEQUENCE [LARGE SCALE GENOMIC DNA]</scope>
    <source>
        <strain evidence="1">SolTubOtavaFocal</strain>
        <tissue evidence="1">Leaves</tissue>
    </source>
</reference>
<evidence type="ECO:0000313" key="2">
    <source>
        <dbReference type="Proteomes" id="UP000826656"/>
    </source>
</evidence>
<name>A0ABQ7VRH7_SOLTU</name>
<dbReference type="Proteomes" id="UP000826656">
    <property type="component" value="Unassembled WGS sequence"/>
</dbReference>
<organism evidence="1 2">
    <name type="scientific">Solanum tuberosum</name>
    <name type="common">Potato</name>
    <dbReference type="NCBI Taxonomy" id="4113"/>
    <lineage>
        <taxon>Eukaryota</taxon>
        <taxon>Viridiplantae</taxon>
        <taxon>Streptophyta</taxon>
        <taxon>Embryophyta</taxon>
        <taxon>Tracheophyta</taxon>
        <taxon>Spermatophyta</taxon>
        <taxon>Magnoliopsida</taxon>
        <taxon>eudicotyledons</taxon>
        <taxon>Gunneridae</taxon>
        <taxon>Pentapetalae</taxon>
        <taxon>asterids</taxon>
        <taxon>lamiids</taxon>
        <taxon>Solanales</taxon>
        <taxon>Solanaceae</taxon>
        <taxon>Solanoideae</taxon>
        <taxon>Solaneae</taxon>
        <taxon>Solanum</taxon>
    </lineage>
</organism>